<reference evidence="4" key="1">
    <citation type="submission" date="2016-10" db="EMBL/GenBank/DDBJ databases">
        <authorList>
            <person name="Varghese N."/>
            <person name="Submissions S."/>
        </authorList>
    </citation>
    <scope>NUCLEOTIDE SEQUENCE [LARGE SCALE GENOMIC DNA]</scope>
    <source>
        <strain evidence="4">DSM 46732</strain>
    </source>
</reference>
<dbReference type="RefSeq" id="WP_139182916.1">
    <property type="nucleotide sequence ID" value="NZ_FNJR01000003.1"/>
</dbReference>
<keyword evidence="2" id="KW-0472">Membrane</keyword>
<feature type="region of interest" description="Disordered" evidence="1">
    <location>
        <begin position="92"/>
        <end position="112"/>
    </location>
</feature>
<feature type="transmembrane region" description="Helical" evidence="2">
    <location>
        <begin position="49"/>
        <end position="69"/>
    </location>
</feature>
<dbReference type="STRING" id="405564.SAMN04487905_10380"/>
<keyword evidence="2" id="KW-0812">Transmembrane</keyword>
<dbReference type="Proteomes" id="UP000199497">
    <property type="component" value="Unassembled WGS sequence"/>
</dbReference>
<name>A0A1H0RJ73_9ACTN</name>
<evidence type="ECO:0000256" key="1">
    <source>
        <dbReference type="SAM" id="MobiDB-lite"/>
    </source>
</evidence>
<keyword evidence="2" id="KW-1133">Transmembrane helix</keyword>
<evidence type="ECO:0000256" key="2">
    <source>
        <dbReference type="SAM" id="Phobius"/>
    </source>
</evidence>
<protein>
    <submittedName>
        <fullName evidence="3">Mercuric ion transport protein</fullName>
    </submittedName>
</protein>
<accession>A0A1H0RJ73</accession>
<dbReference type="AlphaFoldDB" id="A0A1H0RJ73"/>
<proteinExistence type="predicted"/>
<evidence type="ECO:0000313" key="4">
    <source>
        <dbReference type="Proteomes" id="UP000199497"/>
    </source>
</evidence>
<organism evidence="3 4">
    <name type="scientific">Actinopolyspora xinjiangensis</name>
    <dbReference type="NCBI Taxonomy" id="405564"/>
    <lineage>
        <taxon>Bacteria</taxon>
        <taxon>Bacillati</taxon>
        <taxon>Actinomycetota</taxon>
        <taxon>Actinomycetes</taxon>
        <taxon>Actinopolysporales</taxon>
        <taxon>Actinopolysporaceae</taxon>
        <taxon>Actinopolyspora</taxon>
    </lineage>
</organism>
<evidence type="ECO:0000313" key="3">
    <source>
        <dbReference type="EMBL" id="SDP29259.1"/>
    </source>
</evidence>
<sequence length="112" mass="11435">MTDPVAERPARRGRTPGSLVGLAAVACLACCLLPTLIAAGLLGGALATGLVAGLPAVAAALGISAVVIWRAHRSRTRRCGCDQPRDSAVGCSCRGGRADEQHPDAVRLRSRP</sequence>
<gene>
    <name evidence="3" type="ORF">SAMN04487905_10380</name>
</gene>
<feature type="compositionally biased region" description="Basic and acidic residues" evidence="1">
    <location>
        <begin position="96"/>
        <end position="112"/>
    </location>
</feature>
<feature type="transmembrane region" description="Helical" evidence="2">
    <location>
        <begin position="20"/>
        <end position="43"/>
    </location>
</feature>
<dbReference type="EMBL" id="FNJR01000003">
    <property type="protein sequence ID" value="SDP29259.1"/>
    <property type="molecule type" value="Genomic_DNA"/>
</dbReference>
<keyword evidence="4" id="KW-1185">Reference proteome</keyword>
<dbReference type="OrthoDB" id="9978057at2"/>